<keyword evidence="3" id="KW-1185">Reference proteome</keyword>
<dbReference type="PANTHER" id="PTHR21683:SF3">
    <property type="entry name" value="CILIA AND FLAGELLA ASSOCIATED PROTEIN 100"/>
    <property type="match status" value="1"/>
</dbReference>
<evidence type="ECO:0000313" key="3">
    <source>
        <dbReference type="Proteomes" id="UP000694408"/>
    </source>
</evidence>
<dbReference type="AlphaFoldDB" id="A0A8C5II73"/>
<proteinExistence type="predicted"/>
<dbReference type="Proteomes" id="UP000694408">
    <property type="component" value="Unplaced"/>
</dbReference>
<feature type="region of interest" description="Disordered" evidence="1">
    <location>
        <begin position="110"/>
        <end position="147"/>
    </location>
</feature>
<reference evidence="2" key="1">
    <citation type="submission" date="2025-08" db="UniProtKB">
        <authorList>
            <consortium name="Ensembl"/>
        </authorList>
    </citation>
    <scope>IDENTIFICATION</scope>
</reference>
<organism evidence="2 3">
    <name type="scientific">Junco hyemalis</name>
    <name type="common">Dark-eyed junco</name>
    <dbReference type="NCBI Taxonomy" id="40217"/>
    <lineage>
        <taxon>Eukaryota</taxon>
        <taxon>Metazoa</taxon>
        <taxon>Chordata</taxon>
        <taxon>Craniata</taxon>
        <taxon>Vertebrata</taxon>
        <taxon>Euteleostomi</taxon>
        <taxon>Archelosauria</taxon>
        <taxon>Archosauria</taxon>
        <taxon>Dinosauria</taxon>
        <taxon>Saurischia</taxon>
        <taxon>Theropoda</taxon>
        <taxon>Coelurosauria</taxon>
        <taxon>Aves</taxon>
        <taxon>Neognathae</taxon>
        <taxon>Neoaves</taxon>
        <taxon>Telluraves</taxon>
        <taxon>Australaves</taxon>
        <taxon>Passeriformes</taxon>
        <taxon>Passerellidae</taxon>
        <taxon>Junco</taxon>
    </lineage>
</organism>
<sequence>MSLIEGMKVFPSQISFGFGGILWFHLAEPSCGTHHISCHLQDKVLISLNKKVQEVYFQCTGDNEANLPTVEMLKVIEKQLIDLLDSVERIPAAKIEKAVKDIRREQRARLREEKQKQARHQQDEGLKRDMEKSQVPEENKVSAGVCGNTSPHSSLWRSWGYLDIKCLREKYS</sequence>
<dbReference type="PANTHER" id="PTHR21683">
    <property type="entry name" value="COILED-COIL DOMAIN-CONTAINING PROTEIN 42 LIKE-2-LIKE-RELATED"/>
    <property type="match status" value="1"/>
</dbReference>
<accession>A0A8C5II73</accession>
<protein>
    <submittedName>
        <fullName evidence="2">Uncharacterized protein</fullName>
    </submittedName>
</protein>
<reference evidence="2" key="2">
    <citation type="submission" date="2025-09" db="UniProtKB">
        <authorList>
            <consortium name="Ensembl"/>
        </authorList>
    </citation>
    <scope>IDENTIFICATION</scope>
</reference>
<evidence type="ECO:0000256" key="1">
    <source>
        <dbReference type="SAM" id="MobiDB-lite"/>
    </source>
</evidence>
<evidence type="ECO:0000313" key="2">
    <source>
        <dbReference type="Ensembl" id="ENSJHYP00000002184.1"/>
    </source>
</evidence>
<dbReference type="Ensembl" id="ENSJHYT00000002709.1">
    <property type="protein sequence ID" value="ENSJHYP00000002184.1"/>
    <property type="gene ID" value="ENSJHYG00000001856.1"/>
</dbReference>
<dbReference type="InterPro" id="IPR051147">
    <property type="entry name" value="CFAP_domain-containing"/>
</dbReference>
<feature type="compositionally biased region" description="Basic and acidic residues" evidence="1">
    <location>
        <begin position="110"/>
        <end position="140"/>
    </location>
</feature>
<name>A0A8C5II73_JUNHY</name>